<dbReference type="OrthoDB" id="540004at2759"/>
<evidence type="ECO:0000313" key="5">
    <source>
        <dbReference type="EMBL" id="OQE31178.1"/>
    </source>
</evidence>
<dbReference type="GO" id="GO:0006696">
    <property type="term" value="P:ergosterol biosynthetic process"/>
    <property type="evidence" value="ECO:0007669"/>
    <property type="project" value="TreeGrafter"/>
</dbReference>
<dbReference type="SUPFAM" id="SSF53335">
    <property type="entry name" value="S-adenosyl-L-methionine-dependent methyltransferases"/>
    <property type="match status" value="1"/>
</dbReference>
<dbReference type="PANTHER" id="PTHR44068:SF1">
    <property type="entry name" value="HYPOTHETICAL LOC100005854"/>
    <property type="match status" value="1"/>
</dbReference>
<keyword evidence="3" id="KW-0472">Membrane</keyword>
<organism evidence="5 6">
    <name type="scientific">Penicillium steckii</name>
    <dbReference type="NCBI Taxonomy" id="303698"/>
    <lineage>
        <taxon>Eukaryota</taxon>
        <taxon>Fungi</taxon>
        <taxon>Dikarya</taxon>
        <taxon>Ascomycota</taxon>
        <taxon>Pezizomycotina</taxon>
        <taxon>Eurotiomycetes</taxon>
        <taxon>Eurotiomycetidae</taxon>
        <taxon>Eurotiales</taxon>
        <taxon>Aspergillaceae</taxon>
        <taxon>Penicillium</taxon>
    </lineage>
</organism>
<reference evidence="6" key="1">
    <citation type="journal article" date="2017" name="Nat. Microbiol.">
        <title>Global analysis of biosynthetic gene clusters reveals vast potential of secondary metabolite production in Penicillium species.</title>
        <authorList>
            <person name="Nielsen J.C."/>
            <person name="Grijseels S."/>
            <person name="Prigent S."/>
            <person name="Ji B."/>
            <person name="Dainat J."/>
            <person name="Nielsen K.F."/>
            <person name="Frisvad J.C."/>
            <person name="Workman M."/>
            <person name="Nielsen J."/>
        </authorList>
    </citation>
    <scope>NUCLEOTIDE SEQUENCE [LARGE SCALE GENOMIC DNA]</scope>
    <source>
        <strain evidence="6">IBT 24891</strain>
    </source>
</reference>
<evidence type="ECO:0000313" key="6">
    <source>
        <dbReference type="Proteomes" id="UP000191285"/>
    </source>
</evidence>
<dbReference type="InterPro" id="IPR050447">
    <property type="entry name" value="Erg6_SMT_methyltransf"/>
</dbReference>
<evidence type="ECO:0000256" key="1">
    <source>
        <dbReference type="ARBA" id="ARBA00022679"/>
    </source>
</evidence>
<name>A0A1V6TXW0_9EURO</name>
<dbReference type="CDD" id="cd02440">
    <property type="entry name" value="AdoMet_MTases"/>
    <property type="match status" value="1"/>
</dbReference>
<evidence type="ECO:0000256" key="3">
    <source>
        <dbReference type="SAM" id="Phobius"/>
    </source>
</evidence>
<gene>
    <name evidence="5" type="ORF">PENSTE_c001G02607</name>
</gene>
<dbReference type="Proteomes" id="UP000191285">
    <property type="component" value="Unassembled WGS sequence"/>
</dbReference>
<dbReference type="Pfam" id="PF13847">
    <property type="entry name" value="Methyltransf_31"/>
    <property type="match status" value="1"/>
</dbReference>
<dbReference type="InterPro" id="IPR025714">
    <property type="entry name" value="Methyltranfer_dom"/>
</dbReference>
<sequence length="302" mass="34459">MGPAEDEQVLIRDNPQLQSYYHTLESRLGYRLLLGGTRHFGYYEHDTWWPFPLGGALRAMEDKLAAALNLGRGAYILDAGCGIGHVAIHLNDKYGYKIQGIDIVDHHILKSRRNIARRGLSDDQFAVRKMDYHHLDTFTDETFDGVYTMETFVHATDPELVLSNFFRVLRPGGRLALFEYDHELSSDNNSEQSMSLSMERINELAAMPTNKRSLPGVFKQMLEDAGFTDVIVRDYSPNIKPMTRFFYLLAYIPFLIVTFLGLERYFINTIAGVESYRGRAHWRYVAISASKPGNSEGSKKSQ</sequence>
<comment type="caution">
    <text evidence="5">The sequence shown here is derived from an EMBL/GenBank/DDBJ whole genome shotgun (WGS) entry which is preliminary data.</text>
</comment>
<keyword evidence="1" id="KW-0808">Transferase</keyword>
<feature type="transmembrane region" description="Helical" evidence="3">
    <location>
        <begin position="245"/>
        <end position="267"/>
    </location>
</feature>
<dbReference type="EMBL" id="MLKD01000001">
    <property type="protein sequence ID" value="OQE31178.1"/>
    <property type="molecule type" value="Genomic_DNA"/>
</dbReference>
<comment type="similarity">
    <text evidence="2">Belongs to the class I-like SAM-binding methyltransferase superfamily. Erg6/SMT family.</text>
</comment>
<accession>A0A1V6TXW0</accession>
<keyword evidence="3" id="KW-1133">Transmembrane helix</keyword>
<keyword evidence="3" id="KW-0812">Transmembrane</keyword>
<proteinExistence type="inferred from homology"/>
<dbReference type="GO" id="GO:0003838">
    <property type="term" value="F:sterol 24-C-methyltransferase activity"/>
    <property type="evidence" value="ECO:0007669"/>
    <property type="project" value="TreeGrafter"/>
</dbReference>
<evidence type="ECO:0000256" key="2">
    <source>
        <dbReference type="ARBA" id="ARBA00038188"/>
    </source>
</evidence>
<feature type="domain" description="Methyltransferase" evidence="4">
    <location>
        <begin position="73"/>
        <end position="192"/>
    </location>
</feature>
<dbReference type="PANTHER" id="PTHR44068">
    <property type="entry name" value="ZGC:194242"/>
    <property type="match status" value="1"/>
</dbReference>
<dbReference type="InterPro" id="IPR029063">
    <property type="entry name" value="SAM-dependent_MTases_sf"/>
</dbReference>
<dbReference type="STRING" id="303698.A0A1V6TXW0"/>
<dbReference type="GO" id="GO:0005783">
    <property type="term" value="C:endoplasmic reticulum"/>
    <property type="evidence" value="ECO:0007669"/>
    <property type="project" value="TreeGrafter"/>
</dbReference>
<protein>
    <recommendedName>
        <fullName evidence="4">Methyltransferase domain-containing protein</fullName>
    </recommendedName>
</protein>
<dbReference type="AlphaFoldDB" id="A0A1V6TXW0"/>
<evidence type="ECO:0000259" key="4">
    <source>
        <dbReference type="Pfam" id="PF13847"/>
    </source>
</evidence>
<dbReference type="Gene3D" id="3.40.50.150">
    <property type="entry name" value="Vaccinia Virus protein VP39"/>
    <property type="match status" value="1"/>
</dbReference>
<keyword evidence="6" id="KW-1185">Reference proteome</keyword>